<organism evidence="2">
    <name type="scientific">gut metagenome</name>
    <dbReference type="NCBI Taxonomy" id="749906"/>
    <lineage>
        <taxon>unclassified sequences</taxon>
        <taxon>metagenomes</taxon>
        <taxon>organismal metagenomes</taxon>
    </lineage>
</organism>
<feature type="compositionally biased region" description="Polar residues" evidence="1">
    <location>
        <begin position="477"/>
        <end position="492"/>
    </location>
</feature>
<feature type="region of interest" description="Disordered" evidence="1">
    <location>
        <begin position="473"/>
        <end position="574"/>
    </location>
</feature>
<dbReference type="EMBL" id="AMCI01000378">
    <property type="protein sequence ID" value="EJX09499.1"/>
    <property type="molecule type" value="Genomic_DNA"/>
</dbReference>
<protein>
    <submittedName>
        <fullName evidence="2">Uncharacterized protein</fullName>
    </submittedName>
</protein>
<sequence length="574" mass="64787">MMRCLRVLLGREQLFVQLLTVAQAAELDFDVFSPRQLDHALRQVHNLHRLPHVEDEDFAALAHGSRFEHQTASLGDEHEVADDVGMRHRNRTALLDLFLEDGNHRTVRAQHVAETRGDELRHALHLARHDGVVQALAIDLADTLRAAHHVRGIHRLVGRHHDELLHPVLHRQVGNDARAVHVVLDGHARVVLHHRHMLVGRRMEHIAGTMFRKDFLHVVGIRDARHNGLAGKVGEMLRHPAAHVVHRRFRLVNQYQFGRTEGRHLAHHLAADTAGGSRNQDFLSLQQGSDGLQVHFNLVARQQVLDVHLLQVVQRQVALAVPHLHCREHLDADACRQELVHHLRVVTEQFALQRRHHQDLHHLVLQHAADARTVHVHLLAHQVGTLHVRVVADEGHQAVLLVAQGKEALGQTHPTRLGSVDGNGYGLVRAIVIVGALHDETGSPQTERHHHPGDQTAERIGHGDVNTLRLQEPRQPPQHQGAQQRSAGQTLQVDERGIADNARIRMEQTERHPIKEYRNQQSQPHGRQGPVEVGFCRLYGQPHKRGEGDNQTVERQDAPMRQGFPGKIPIGDFE</sequence>
<evidence type="ECO:0000313" key="2">
    <source>
        <dbReference type="EMBL" id="EJX09499.1"/>
    </source>
</evidence>
<reference evidence="2" key="1">
    <citation type="journal article" date="2012" name="PLoS ONE">
        <title>Gene sets for utilization of primary and secondary nutrition supplies in the distal gut of endangered iberian lynx.</title>
        <authorList>
            <person name="Alcaide M."/>
            <person name="Messina E."/>
            <person name="Richter M."/>
            <person name="Bargiela R."/>
            <person name="Peplies J."/>
            <person name="Huws S.A."/>
            <person name="Newbold C.J."/>
            <person name="Golyshin P.N."/>
            <person name="Simon M.A."/>
            <person name="Lopez G."/>
            <person name="Yakimov M.M."/>
            <person name="Ferrer M."/>
        </authorList>
    </citation>
    <scope>NUCLEOTIDE SEQUENCE</scope>
</reference>
<feature type="compositionally biased region" description="Basic and acidic residues" evidence="1">
    <location>
        <begin position="544"/>
        <end position="558"/>
    </location>
</feature>
<proteinExistence type="predicted"/>
<comment type="caution">
    <text evidence="2">The sequence shown here is derived from an EMBL/GenBank/DDBJ whole genome shotgun (WGS) entry which is preliminary data.</text>
</comment>
<evidence type="ECO:0000256" key="1">
    <source>
        <dbReference type="SAM" id="MobiDB-lite"/>
    </source>
</evidence>
<accession>J9GP74</accession>
<feature type="compositionally biased region" description="Basic and acidic residues" evidence="1">
    <location>
        <begin position="493"/>
        <end position="518"/>
    </location>
</feature>
<name>J9GP74_9ZZZZ</name>
<gene>
    <name evidence="2" type="ORF">EVA_02391</name>
</gene>
<dbReference type="AlphaFoldDB" id="J9GP74"/>
<feature type="region of interest" description="Disordered" evidence="1">
    <location>
        <begin position="441"/>
        <end position="460"/>
    </location>
</feature>